<keyword evidence="14" id="KW-0418">Kinase</keyword>
<proteinExistence type="predicted"/>
<evidence type="ECO:0000256" key="6">
    <source>
        <dbReference type="ARBA" id="ARBA00022692"/>
    </source>
</evidence>
<keyword evidence="5 10" id="KW-0597">Phosphoprotein</keyword>
<dbReference type="CDD" id="cd16922">
    <property type="entry name" value="HATPase_EvgS-ArcB-TorS-like"/>
    <property type="match status" value="1"/>
</dbReference>
<feature type="transmembrane region" description="Helical" evidence="11">
    <location>
        <begin position="29"/>
        <end position="48"/>
    </location>
</feature>
<dbReference type="PRINTS" id="PR00344">
    <property type="entry name" value="BCTRLSENSOR"/>
</dbReference>
<evidence type="ECO:0000259" key="12">
    <source>
        <dbReference type="PROSITE" id="PS50109"/>
    </source>
</evidence>
<dbReference type="AlphaFoldDB" id="M1WMN5"/>
<evidence type="ECO:0000256" key="3">
    <source>
        <dbReference type="ARBA" id="ARBA00012438"/>
    </source>
</evidence>
<dbReference type="Pfam" id="PF00512">
    <property type="entry name" value="HisKA"/>
    <property type="match status" value="1"/>
</dbReference>
<evidence type="ECO:0000256" key="4">
    <source>
        <dbReference type="ARBA" id="ARBA00022475"/>
    </source>
</evidence>
<dbReference type="SMART" id="SM00388">
    <property type="entry name" value="HisKA"/>
    <property type="match status" value="1"/>
</dbReference>
<dbReference type="SMART" id="SM00448">
    <property type="entry name" value="REC"/>
    <property type="match status" value="1"/>
</dbReference>
<dbReference type="InterPro" id="IPR036097">
    <property type="entry name" value="HisK_dim/P_sf"/>
</dbReference>
<dbReference type="SUPFAM" id="SSF103190">
    <property type="entry name" value="Sensory domain-like"/>
    <property type="match status" value="1"/>
</dbReference>
<dbReference type="GO" id="GO:0000155">
    <property type="term" value="F:phosphorelay sensor kinase activity"/>
    <property type="evidence" value="ECO:0007669"/>
    <property type="project" value="InterPro"/>
</dbReference>
<feature type="domain" description="Response regulatory" evidence="13">
    <location>
        <begin position="659"/>
        <end position="778"/>
    </location>
</feature>
<evidence type="ECO:0000256" key="1">
    <source>
        <dbReference type="ARBA" id="ARBA00000085"/>
    </source>
</evidence>
<dbReference type="InterPro" id="IPR004358">
    <property type="entry name" value="Sig_transdc_His_kin-like_C"/>
</dbReference>
<reference evidence="14 15" key="1">
    <citation type="journal article" date="2013" name="PLoS ONE">
        <title>The first genomic and proteomic characterization of a deep-sea sulfate reducer: insights into the piezophilic lifestyle of Desulfovibrio piezophilus.</title>
        <authorList>
            <person name="Pradel N."/>
            <person name="Ji B."/>
            <person name="Gimenez G."/>
            <person name="Talla E."/>
            <person name="Lenoble P."/>
            <person name="Garel M."/>
            <person name="Tamburini C."/>
            <person name="Fourquet P."/>
            <person name="Lebrun R."/>
            <person name="Bertin P."/>
            <person name="Denis Y."/>
            <person name="Pophillat M."/>
            <person name="Barbe V."/>
            <person name="Ollivier B."/>
            <person name="Dolla A."/>
        </authorList>
    </citation>
    <scope>NUCLEOTIDE SEQUENCE [LARGE SCALE GENOMIC DNA]</scope>
    <source>
        <strain evidence="15">DSM 10523 / SB164P1</strain>
    </source>
</reference>
<dbReference type="FunFam" id="3.30.565.10:FF:000010">
    <property type="entry name" value="Sensor histidine kinase RcsC"/>
    <property type="match status" value="1"/>
</dbReference>
<dbReference type="PROSITE" id="PS50110">
    <property type="entry name" value="RESPONSE_REGULATORY"/>
    <property type="match status" value="1"/>
</dbReference>
<reference evidence="15" key="2">
    <citation type="journal article" date="2013" name="Stand. Genomic Sci.">
        <title>Complete genome sequence of Desulfocapsa sulfexigens, a marine deltaproteobacterium specialized in disproportionating inorganic sulfur compounds.</title>
        <authorList>
            <person name="Finster K.W."/>
            <person name="Kjeldsen K.U."/>
            <person name="Kube M."/>
            <person name="Reinhardt R."/>
            <person name="Mussmann M."/>
            <person name="Amann R."/>
            <person name="Schreiber L."/>
        </authorList>
    </citation>
    <scope>NUCLEOTIDE SEQUENCE [LARGE SCALE GENOMIC DNA]</scope>
    <source>
        <strain evidence="15">DSM 10523 / SB164P1</strain>
    </source>
</reference>
<dbReference type="SUPFAM" id="SSF52172">
    <property type="entry name" value="CheY-like"/>
    <property type="match status" value="1"/>
</dbReference>
<dbReference type="Pfam" id="PF02518">
    <property type="entry name" value="HATPase_c"/>
    <property type="match status" value="1"/>
</dbReference>
<organism evidence="14 15">
    <name type="scientific">Pseudodesulfovibrio piezophilus (strain DSM 21447 / JCM 15486 / C1TLV30)</name>
    <name type="common">Desulfovibrio piezophilus</name>
    <dbReference type="NCBI Taxonomy" id="1322246"/>
    <lineage>
        <taxon>Bacteria</taxon>
        <taxon>Pseudomonadati</taxon>
        <taxon>Thermodesulfobacteriota</taxon>
        <taxon>Desulfovibrionia</taxon>
        <taxon>Desulfovibrionales</taxon>
        <taxon>Desulfovibrionaceae</taxon>
    </lineage>
</organism>
<keyword evidence="6 11" id="KW-0812">Transmembrane</keyword>
<sequence length="780" mass="87095">MDVFRFLCFQAPSHTFEEERPAMRIPTKFGLTFGFAGLICVLSFIIILSSTLSSKMVLQQHARTIMENIASYTIDKSQSFLDPARKATYLTIGLSENDIVTSQDPHSMIAYFYEQLYLYPQFSGIYFGSATGEFFMASRYNLLETTGFFTKIIRLHKSKRSVQKIYKSAAGTLIRKQSDPSDRFDPRTRPWYQEAKKRNELIWTPPYVFYTSGKPGITTANPIYDKEGHFLGVIGVDIEIDELSTFISKLKISAHGRAFIVSHEGDIIAYPDIDKIKQYASGEHARLTKIIELDDAIAREAFLSLGFPHDNFKLRTPAFTSFTLEGEKYNAMFAPFSDAQWAWTIGIYMPEDDYLGEIKKNGFFNIGVSLAAVIIAVAFGLYIARKLQTARERAEVADRAKSQFLTRMSHEIRTPINAILGAGELLAETGLDQDQQEYVSISQNAGEHLRDLVGSVLDISRIESGHFKLKNDPFDLHTVIQNIQAVFSQDARDKGLELTVLIDPKAPRHLTGDATALKQVLINLLSNAIKFTPAGVVALHVEMIGRRDKPTLQDWVSLNFSVSDTGIGISANKLNSLFDRDAREKESTPGNSEQTGLGLAICRHMVTLLGGEIHVTSEPGSGSTFAFSAQFALASRVGAPNEPEKATSCPIQPSAEEKRILLVEDDERNMLLFTLFLKGLPHTLNTAASGELALLQHLEHPYDLILMDIEMPGMNGYQTIESIREHEKLMDWPPVSIIAISAHATKETREHCFLIGCTDYVVKPLTKEELRGIVSKHLEG</sequence>
<dbReference type="KEGG" id="dpi:BN4_12600"/>
<feature type="modified residue" description="4-aspartylphosphate" evidence="10">
    <location>
        <position position="708"/>
    </location>
</feature>
<dbReference type="InterPro" id="IPR036890">
    <property type="entry name" value="HATPase_C_sf"/>
</dbReference>
<evidence type="ECO:0000313" key="15">
    <source>
        <dbReference type="Proteomes" id="UP000011724"/>
    </source>
</evidence>
<dbReference type="PATRIC" id="fig|879567.3.peg.2788"/>
<dbReference type="SUPFAM" id="SSF47384">
    <property type="entry name" value="Homodimeric domain of signal transducing histidine kinase"/>
    <property type="match status" value="1"/>
</dbReference>
<dbReference type="EC" id="2.7.13.3" evidence="3"/>
<dbReference type="CDD" id="cd17546">
    <property type="entry name" value="REC_hyHK_CKI1_RcsC-like"/>
    <property type="match status" value="1"/>
</dbReference>
<dbReference type="CDD" id="cd12913">
    <property type="entry name" value="PDC1_MCP_like"/>
    <property type="match status" value="1"/>
</dbReference>
<dbReference type="Gene3D" id="1.10.287.130">
    <property type="match status" value="1"/>
</dbReference>
<dbReference type="STRING" id="1322246.BN4_12600"/>
<evidence type="ECO:0000256" key="8">
    <source>
        <dbReference type="ARBA" id="ARBA00023012"/>
    </source>
</evidence>
<evidence type="ECO:0000256" key="10">
    <source>
        <dbReference type="PROSITE-ProRule" id="PRU00169"/>
    </source>
</evidence>
<dbReference type="eggNOG" id="COG4191">
    <property type="taxonomic scope" value="Bacteria"/>
</dbReference>
<dbReference type="GO" id="GO:0005886">
    <property type="term" value="C:plasma membrane"/>
    <property type="evidence" value="ECO:0007669"/>
    <property type="project" value="UniProtKB-SubCell"/>
</dbReference>
<dbReference type="PANTHER" id="PTHR45339">
    <property type="entry name" value="HYBRID SIGNAL TRANSDUCTION HISTIDINE KINASE J"/>
    <property type="match status" value="1"/>
</dbReference>
<keyword evidence="9 11" id="KW-0472">Membrane</keyword>
<dbReference type="InterPro" id="IPR005467">
    <property type="entry name" value="His_kinase_dom"/>
</dbReference>
<keyword evidence="8" id="KW-0902">Two-component regulatory system</keyword>
<dbReference type="Gene3D" id="3.40.50.2300">
    <property type="match status" value="1"/>
</dbReference>
<feature type="transmembrane region" description="Helical" evidence="11">
    <location>
        <begin position="363"/>
        <end position="384"/>
    </location>
</feature>
<evidence type="ECO:0000313" key="14">
    <source>
        <dbReference type="EMBL" id="CCH49835.1"/>
    </source>
</evidence>
<feature type="domain" description="Histidine kinase" evidence="12">
    <location>
        <begin position="407"/>
        <end position="633"/>
    </location>
</feature>
<dbReference type="eggNOG" id="COG5002">
    <property type="taxonomic scope" value="Bacteria"/>
</dbReference>
<evidence type="ECO:0000256" key="7">
    <source>
        <dbReference type="ARBA" id="ARBA00022989"/>
    </source>
</evidence>
<protein>
    <recommendedName>
        <fullName evidence="3">histidine kinase</fullName>
        <ecNumber evidence="3">2.7.13.3</ecNumber>
    </recommendedName>
</protein>
<gene>
    <name evidence="14" type="ordered locus">BN4_12600</name>
</gene>
<dbReference type="SUPFAM" id="SSF55874">
    <property type="entry name" value="ATPase domain of HSP90 chaperone/DNA topoisomerase II/histidine kinase"/>
    <property type="match status" value="1"/>
</dbReference>
<dbReference type="InterPro" id="IPR011006">
    <property type="entry name" value="CheY-like_superfamily"/>
</dbReference>
<comment type="subcellular location">
    <subcellularLocation>
        <location evidence="2">Cell membrane</location>
        <topology evidence="2">Multi-pass membrane protein</topology>
    </subcellularLocation>
</comment>
<accession>M1WMN5</accession>
<dbReference type="InterPro" id="IPR001789">
    <property type="entry name" value="Sig_transdc_resp-reg_receiver"/>
</dbReference>
<evidence type="ECO:0000256" key="2">
    <source>
        <dbReference type="ARBA" id="ARBA00004651"/>
    </source>
</evidence>
<dbReference type="Proteomes" id="UP000011724">
    <property type="component" value="Chromosome"/>
</dbReference>
<dbReference type="PANTHER" id="PTHR45339:SF1">
    <property type="entry name" value="HYBRID SIGNAL TRANSDUCTION HISTIDINE KINASE J"/>
    <property type="match status" value="1"/>
</dbReference>
<dbReference type="Gene3D" id="3.30.565.10">
    <property type="entry name" value="Histidine kinase-like ATPase, C-terminal domain"/>
    <property type="match status" value="1"/>
</dbReference>
<keyword evidence="4" id="KW-1003">Cell membrane</keyword>
<keyword evidence="14" id="KW-0808">Transferase</keyword>
<dbReference type="CDD" id="cd00082">
    <property type="entry name" value="HisKA"/>
    <property type="match status" value="1"/>
</dbReference>
<dbReference type="EMBL" id="FO203427">
    <property type="protein sequence ID" value="CCH49835.1"/>
    <property type="molecule type" value="Genomic_DNA"/>
</dbReference>
<evidence type="ECO:0000256" key="9">
    <source>
        <dbReference type="ARBA" id="ARBA00023136"/>
    </source>
</evidence>
<dbReference type="InterPro" id="IPR003594">
    <property type="entry name" value="HATPase_dom"/>
</dbReference>
<name>M1WMN5_PSEP2</name>
<evidence type="ECO:0000259" key="13">
    <source>
        <dbReference type="PROSITE" id="PS50110"/>
    </source>
</evidence>
<comment type="catalytic activity">
    <reaction evidence="1">
        <text>ATP + protein L-histidine = ADP + protein N-phospho-L-histidine.</text>
        <dbReference type="EC" id="2.7.13.3"/>
    </reaction>
</comment>
<dbReference type="InterPro" id="IPR029151">
    <property type="entry name" value="Sensor-like_sf"/>
</dbReference>
<dbReference type="CDD" id="cd12912">
    <property type="entry name" value="PDC2_MCP_like"/>
    <property type="match status" value="1"/>
</dbReference>
<dbReference type="Pfam" id="PF02743">
    <property type="entry name" value="dCache_1"/>
    <property type="match status" value="1"/>
</dbReference>
<keyword evidence="15" id="KW-1185">Reference proteome</keyword>
<dbReference type="InterPro" id="IPR033479">
    <property type="entry name" value="dCache_1"/>
</dbReference>
<keyword evidence="7 11" id="KW-1133">Transmembrane helix</keyword>
<evidence type="ECO:0000256" key="11">
    <source>
        <dbReference type="SAM" id="Phobius"/>
    </source>
</evidence>
<dbReference type="Gene3D" id="3.30.450.20">
    <property type="entry name" value="PAS domain"/>
    <property type="match status" value="2"/>
</dbReference>
<dbReference type="BioCyc" id="DPIE1322246:BN4_RS13035-MONOMER"/>
<dbReference type="InterPro" id="IPR003661">
    <property type="entry name" value="HisK_dim/P_dom"/>
</dbReference>
<dbReference type="Pfam" id="PF00072">
    <property type="entry name" value="Response_reg"/>
    <property type="match status" value="1"/>
</dbReference>
<dbReference type="SMART" id="SM00387">
    <property type="entry name" value="HATPase_c"/>
    <property type="match status" value="1"/>
</dbReference>
<dbReference type="HOGENOM" id="CLU_009910_0_0_7"/>
<dbReference type="PROSITE" id="PS50109">
    <property type="entry name" value="HIS_KIN"/>
    <property type="match status" value="1"/>
</dbReference>
<evidence type="ECO:0000256" key="5">
    <source>
        <dbReference type="ARBA" id="ARBA00022553"/>
    </source>
</evidence>